<dbReference type="Proteomes" id="UP000006447">
    <property type="component" value="Unassembled WGS sequence"/>
</dbReference>
<feature type="transmembrane region" description="Helical" evidence="1">
    <location>
        <begin position="48"/>
        <end position="69"/>
    </location>
</feature>
<reference evidence="2 3" key="1">
    <citation type="journal article" date="2012" name="J. Bacteriol.">
        <title>Draft genome sequence of the nitrophenol-degrading actinomycete Rhodococcus imtechensis RKJ300.</title>
        <authorList>
            <person name="Vikram S."/>
            <person name="Kumar S."/>
            <person name="Subramanian S."/>
            <person name="Raghava G.P."/>
        </authorList>
    </citation>
    <scope>NUCLEOTIDE SEQUENCE [LARGE SCALE GENOMIC DNA]</scope>
    <source>
        <strain evidence="2 3">RKJ300</strain>
    </source>
</reference>
<organism evidence="2 3">
    <name type="scientific">Rhodococcus opacus RKJ300 = JCM 13270</name>
    <dbReference type="NCBI Taxonomy" id="1165867"/>
    <lineage>
        <taxon>Bacteria</taxon>
        <taxon>Bacillati</taxon>
        <taxon>Actinomycetota</taxon>
        <taxon>Actinomycetes</taxon>
        <taxon>Mycobacteriales</taxon>
        <taxon>Nocardiaceae</taxon>
        <taxon>Rhodococcus</taxon>
    </lineage>
</organism>
<evidence type="ECO:0000313" key="2">
    <source>
        <dbReference type="EMBL" id="EID79954.1"/>
    </source>
</evidence>
<gene>
    <name evidence="2" type="ORF">W59_10614</name>
</gene>
<dbReference type="PATRIC" id="fig|1165867.3.peg.2158"/>
<keyword evidence="1" id="KW-1133">Transmembrane helix</keyword>
<accession>I0WU88</accession>
<comment type="caution">
    <text evidence="2">The sequence shown here is derived from an EMBL/GenBank/DDBJ whole genome shotgun (WGS) entry which is preliminary data.</text>
</comment>
<feature type="transmembrane region" description="Helical" evidence="1">
    <location>
        <begin position="20"/>
        <end position="42"/>
    </location>
</feature>
<keyword evidence="1" id="KW-0812">Transmembrane</keyword>
<evidence type="ECO:0000313" key="3">
    <source>
        <dbReference type="Proteomes" id="UP000006447"/>
    </source>
</evidence>
<name>I0WU88_RHOOP</name>
<proteinExistence type="predicted"/>
<dbReference type="AlphaFoldDB" id="I0WU88"/>
<protein>
    <submittedName>
        <fullName evidence="2">Uncharacterized protein</fullName>
    </submittedName>
</protein>
<evidence type="ECO:0000256" key="1">
    <source>
        <dbReference type="SAM" id="Phobius"/>
    </source>
</evidence>
<sequence length="84" mass="9016">MQVPRTLPPDTRLQIRRNLLSGAAAFVLLLALTVLMLFTPIFDGHVGGVGVGYIVGFLDFLVVLAVAAIHCVRSNRLDNGGEVE</sequence>
<dbReference type="EMBL" id="AJJH01000047">
    <property type="protein sequence ID" value="EID79954.1"/>
    <property type="molecule type" value="Genomic_DNA"/>
</dbReference>
<keyword evidence="1" id="KW-0472">Membrane</keyword>